<dbReference type="Proteomes" id="UP001172155">
    <property type="component" value="Unassembled WGS sequence"/>
</dbReference>
<dbReference type="PANTHER" id="PTHR34826:SF2">
    <property type="entry name" value="UPF0590 PROTEIN C409.17C"/>
    <property type="match status" value="1"/>
</dbReference>
<name>A0AA40F2K0_9PEZI</name>
<organism evidence="3 4">
    <name type="scientific">Schizothecium vesticola</name>
    <dbReference type="NCBI Taxonomy" id="314040"/>
    <lineage>
        <taxon>Eukaryota</taxon>
        <taxon>Fungi</taxon>
        <taxon>Dikarya</taxon>
        <taxon>Ascomycota</taxon>
        <taxon>Pezizomycotina</taxon>
        <taxon>Sordariomycetes</taxon>
        <taxon>Sordariomycetidae</taxon>
        <taxon>Sordariales</taxon>
        <taxon>Schizotheciaceae</taxon>
        <taxon>Schizothecium</taxon>
    </lineage>
</organism>
<evidence type="ECO:0000313" key="4">
    <source>
        <dbReference type="Proteomes" id="UP001172155"/>
    </source>
</evidence>
<evidence type="ECO:0000259" key="2">
    <source>
        <dbReference type="Pfam" id="PF08588"/>
    </source>
</evidence>
<proteinExistence type="predicted"/>
<evidence type="ECO:0000313" key="3">
    <source>
        <dbReference type="EMBL" id="KAK0749722.1"/>
    </source>
</evidence>
<feature type="region of interest" description="Disordered" evidence="1">
    <location>
        <begin position="269"/>
        <end position="328"/>
    </location>
</feature>
<sequence>MPDPSDYLLRVTAGPSYDPATHVPVPVNSPSTIPIAHPEMAIDLAVRIQNYRGLPPSAPATSPYFDAEPHKSNGDLYSIAFRFTPKPPAGAQGGAGEGISGDDLQFGNDFDQPIRAHLPPGFNTALNIVRWWIDPGLDGDAYADKPYLYGPALSSFNAVRAGEGEVDAEKGGLYGAPEGGRERMRWALKEGSKRGWVWEYGRGYGVDFYNPYVDFDKFALRLPGFGLGILRYWDGQGLRYVLRNKSTGTVYLVVLFTLYRKEDVNEDGSLKPGAVQASGSESKSERSGSHDDEHEHFDEEKAIEEAKRKLSTVDVTEGGVETNADDVD</sequence>
<accession>A0AA40F2K0</accession>
<dbReference type="AlphaFoldDB" id="A0AA40F2K0"/>
<gene>
    <name evidence="3" type="ORF">B0T18DRAFT_479631</name>
</gene>
<reference evidence="3" key="1">
    <citation type="submission" date="2023-06" db="EMBL/GenBank/DDBJ databases">
        <title>Genome-scale phylogeny and comparative genomics of the fungal order Sordariales.</title>
        <authorList>
            <consortium name="Lawrence Berkeley National Laboratory"/>
            <person name="Hensen N."/>
            <person name="Bonometti L."/>
            <person name="Westerberg I."/>
            <person name="Brannstrom I.O."/>
            <person name="Guillou S."/>
            <person name="Cros-Aarteil S."/>
            <person name="Calhoun S."/>
            <person name="Haridas S."/>
            <person name="Kuo A."/>
            <person name="Mondo S."/>
            <person name="Pangilinan J."/>
            <person name="Riley R."/>
            <person name="LaButti K."/>
            <person name="Andreopoulos B."/>
            <person name="Lipzen A."/>
            <person name="Chen C."/>
            <person name="Yanf M."/>
            <person name="Daum C."/>
            <person name="Ng V."/>
            <person name="Clum A."/>
            <person name="Steindorff A."/>
            <person name="Ohm R."/>
            <person name="Martin F."/>
            <person name="Silar P."/>
            <person name="Natvig D."/>
            <person name="Lalanne C."/>
            <person name="Gautier V."/>
            <person name="Ament-velasquez S.L."/>
            <person name="Kruys A."/>
            <person name="Hutchinson M.I."/>
            <person name="Powell A.J."/>
            <person name="Barry K."/>
            <person name="Miller A.N."/>
            <person name="Grigoriev I.V."/>
            <person name="Debuchy R."/>
            <person name="Gladieux P."/>
            <person name="Thoren M.H."/>
            <person name="Johannesson H."/>
        </authorList>
    </citation>
    <scope>NUCLEOTIDE SEQUENCE</scope>
    <source>
        <strain evidence="3">SMH3187-1</strain>
    </source>
</reference>
<feature type="compositionally biased region" description="Basic and acidic residues" evidence="1">
    <location>
        <begin position="282"/>
        <end position="308"/>
    </location>
</feature>
<dbReference type="InterPro" id="IPR013897">
    <property type="entry name" value="Duc1"/>
</dbReference>
<keyword evidence="4" id="KW-1185">Reference proteome</keyword>
<dbReference type="EMBL" id="JAUKUD010000003">
    <property type="protein sequence ID" value="KAK0749722.1"/>
    <property type="molecule type" value="Genomic_DNA"/>
</dbReference>
<comment type="caution">
    <text evidence="3">The sequence shown here is derived from an EMBL/GenBank/DDBJ whole genome shotgun (WGS) entry which is preliminary data.</text>
</comment>
<dbReference type="PANTHER" id="PTHR34826">
    <property type="entry name" value="UPF0590 PROTEIN C409.17C"/>
    <property type="match status" value="1"/>
</dbReference>
<protein>
    <recommendedName>
        <fullName evidence="2">Domain of unknown function at the cortex 1 domain-containing protein</fullName>
    </recommendedName>
</protein>
<dbReference type="Pfam" id="PF08588">
    <property type="entry name" value="Duc1"/>
    <property type="match status" value="1"/>
</dbReference>
<evidence type="ECO:0000256" key="1">
    <source>
        <dbReference type="SAM" id="MobiDB-lite"/>
    </source>
</evidence>
<feature type="domain" description="Domain of unknown function at the cortex 1" evidence="2">
    <location>
        <begin position="9"/>
        <end position="258"/>
    </location>
</feature>